<accession>A0A2U3KBQ9</accession>
<reference evidence="2" key="1">
    <citation type="submission" date="2018-02" db="EMBL/GenBank/DDBJ databases">
        <authorList>
            <person name="Hausmann B."/>
        </authorList>
    </citation>
    <scope>NUCLEOTIDE SEQUENCE [LARGE SCALE GENOMIC DNA]</scope>
    <source>
        <strain evidence="2">Peat soil MAG SbF1</strain>
    </source>
</reference>
<evidence type="ECO:0000313" key="1">
    <source>
        <dbReference type="EMBL" id="SPF36997.1"/>
    </source>
</evidence>
<sequence>MLLRALRYTSDKIKVEVEVGKKKLRKLRKEGNRRDEGRNDYFHANYSSHCYIRCIYFHIN</sequence>
<evidence type="ECO:0000313" key="2">
    <source>
        <dbReference type="Proteomes" id="UP000238916"/>
    </source>
</evidence>
<protein>
    <submittedName>
        <fullName evidence="1">Uncharacterized protein</fullName>
    </submittedName>
</protein>
<proteinExistence type="predicted"/>
<dbReference type="AlphaFoldDB" id="A0A2U3KBQ9"/>
<dbReference type="EMBL" id="OMOF01000080">
    <property type="protein sequence ID" value="SPF36997.1"/>
    <property type="molecule type" value="Genomic_DNA"/>
</dbReference>
<name>A0A2U3KBQ9_9FIRM</name>
<gene>
    <name evidence="1" type="ORF">SBF1_1700003</name>
</gene>
<organism evidence="1 2">
    <name type="scientific">Candidatus Desulfosporosinus infrequens</name>
    <dbReference type="NCBI Taxonomy" id="2043169"/>
    <lineage>
        <taxon>Bacteria</taxon>
        <taxon>Bacillati</taxon>
        <taxon>Bacillota</taxon>
        <taxon>Clostridia</taxon>
        <taxon>Eubacteriales</taxon>
        <taxon>Desulfitobacteriaceae</taxon>
        <taxon>Desulfosporosinus</taxon>
    </lineage>
</organism>
<dbReference type="Proteomes" id="UP000238916">
    <property type="component" value="Unassembled WGS sequence"/>
</dbReference>